<evidence type="ECO:0000256" key="6">
    <source>
        <dbReference type="SAM" id="Phobius"/>
    </source>
</evidence>
<dbReference type="InterPro" id="IPR052263">
    <property type="entry name" value="GPI_Anchor_Biosynth"/>
</dbReference>
<evidence type="ECO:0000259" key="7">
    <source>
        <dbReference type="Pfam" id="PF08510"/>
    </source>
</evidence>
<dbReference type="InterPro" id="IPR013717">
    <property type="entry name" value="PIG-P"/>
</dbReference>
<feature type="region of interest" description="Disordered" evidence="5">
    <location>
        <begin position="1"/>
        <end position="55"/>
    </location>
</feature>
<keyword evidence="9" id="KW-1185">Reference proteome</keyword>
<feature type="transmembrane region" description="Helical" evidence="6">
    <location>
        <begin position="111"/>
        <end position="130"/>
    </location>
</feature>
<keyword evidence="4 6" id="KW-0472">Membrane</keyword>
<evidence type="ECO:0000256" key="5">
    <source>
        <dbReference type="SAM" id="MobiDB-lite"/>
    </source>
</evidence>
<keyword evidence="3 6" id="KW-1133">Transmembrane helix</keyword>
<feature type="compositionally biased region" description="Polar residues" evidence="5">
    <location>
        <begin position="15"/>
        <end position="26"/>
    </location>
</feature>
<keyword evidence="2 6" id="KW-0812">Transmembrane</keyword>
<dbReference type="GO" id="GO:0005783">
    <property type="term" value="C:endoplasmic reticulum"/>
    <property type="evidence" value="ECO:0007669"/>
    <property type="project" value="TreeGrafter"/>
</dbReference>
<organism evidence="8 9">
    <name type="scientific">Ambispora gerdemannii</name>
    <dbReference type="NCBI Taxonomy" id="144530"/>
    <lineage>
        <taxon>Eukaryota</taxon>
        <taxon>Fungi</taxon>
        <taxon>Fungi incertae sedis</taxon>
        <taxon>Mucoromycota</taxon>
        <taxon>Glomeromycotina</taxon>
        <taxon>Glomeromycetes</taxon>
        <taxon>Archaeosporales</taxon>
        <taxon>Ambisporaceae</taxon>
        <taxon>Ambispora</taxon>
    </lineage>
</organism>
<comment type="subcellular location">
    <subcellularLocation>
        <location evidence="1">Membrane</location>
        <topology evidence="1">Multi-pass membrane protein</topology>
    </subcellularLocation>
</comment>
<evidence type="ECO:0000256" key="4">
    <source>
        <dbReference type="ARBA" id="ARBA00023136"/>
    </source>
</evidence>
<accession>A0A9N8ZBC5</accession>
<feature type="domain" description="PIG-P" evidence="7">
    <location>
        <begin position="108"/>
        <end position="225"/>
    </location>
</feature>
<dbReference type="PANTHER" id="PTHR46346:SF1">
    <property type="entry name" value="PHOSPHATIDYLINOSITOL N-ACETYLGLUCOSAMINYLTRANSFERASE SUBUNIT P"/>
    <property type="match status" value="1"/>
</dbReference>
<proteinExistence type="predicted"/>
<evidence type="ECO:0000256" key="2">
    <source>
        <dbReference type="ARBA" id="ARBA00022692"/>
    </source>
</evidence>
<feature type="transmembrane region" description="Helical" evidence="6">
    <location>
        <begin position="150"/>
        <end position="176"/>
    </location>
</feature>
<dbReference type="GO" id="GO:0006506">
    <property type="term" value="P:GPI anchor biosynthetic process"/>
    <property type="evidence" value="ECO:0007669"/>
    <property type="project" value="TreeGrafter"/>
</dbReference>
<sequence>MDDLDSVSTEKPRPQSVNSILSSTTEKYFPPKGKTHSSSQHSSNSPFLPKLSRPSGIKRTASYSSFLGAKDTTSPSTTTSERNSSFHIGTFNFFQNDESPTTLTKTPTYEYYGFVLYLVSFIAFVIYLLWAYLPDDALISLGITYYPSRYWALALPVWTYVLILFIYIAFVSINFLNTAPLDSFNTITDDHANVGQNLSQLSGITDDFVPELHDIPIGIVNACLYQNLRDCQIKERSEKQ</sequence>
<dbReference type="OrthoDB" id="690928at2759"/>
<dbReference type="EMBL" id="CAJVPL010000355">
    <property type="protein sequence ID" value="CAG8487118.1"/>
    <property type="molecule type" value="Genomic_DNA"/>
</dbReference>
<dbReference type="Proteomes" id="UP000789831">
    <property type="component" value="Unassembled WGS sequence"/>
</dbReference>
<dbReference type="GO" id="GO:0016020">
    <property type="term" value="C:membrane"/>
    <property type="evidence" value="ECO:0007669"/>
    <property type="project" value="UniProtKB-SubCell"/>
</dbReference>
<evidence type="ECO:0000256" key="3">
    <source>
        <dbReference type="ARBA" id="ARBA00022989"/>
    </source>
</evidence>
<dbReference type="PANTHER" id="PTHR46346">
    <property type="entry name" value="PHOSPHATIDYLINOSITOL N-ACETYLGLUCOSAMINYLTRANSFERASE SUBUNIT P"/>
    <property type="match status" value="1"/>
</dbReference>
<feature type="compositionally biased region" description="Low complexity" evidence="5">
    <location>
        <begin position="36"/>
        <end position="45"/>
    </location>
</feature>
<reference evidence="8" key="1">
    <citation type="submission" date="2021-06" db="EMBL/GenBank/DDBJ databases">
        <authorList>
            <person name="Kallberg Y."/>
            <person name="Tangrot J."/>
            <person name="Rosling A."/>
        </authorList>
    </citation>
    <scope>NUCLEOTIDE SEQUENCE</scope>
    <source>
        <strain evidence="8">MT106</strain>
    </source>
</reference>
<evidence type="ECO:0000313" key="8">
    <source>
        <dbReference type="EMBL" id="CAG8487118.1"/>
    </source>
</evidence>
<evidence type="ECO:0000313" key="9">
    <source>
        <dbReference type="Proteomes" id="UP000789831"/>
    </source>
</evidence>
<gene>
    <name evidence="8" type="ORF">AGERDE_LOCUS3546</name>
</gene>
<name>A0A9N8ZBC5_9GLOM</name>
<dbReference type="AlphaFoldDB" id="A0A9N8ZBC5"/>
<dbReference type="Pfam" id="PF08510">
    <property type="entry name" value="PIG-P"/>
    <property type="match status" value="1"/>
</dbReference>
<comment type="caution">
    <text evidence="8">The sequence shown here is derived from an EMBL/GenBank/DDBJ whole genome shotgun (WGS) entry which is preliminary data.</text>
</comment>
<protein>
    <submittedName>
        <fullName evidence="8">8079_t:CDS:1</fullName>
    </submittedName>
</protein>
<evidence type="ECO:0000256" key="1">
    <source>
        <dbReference type="ARBA" id="ARBA00004141"/>
    </source>
</evidence>